<comment type="caution">
    <text evidence="1">The sequence shown here is derived from an EMBL/GenBank/DDBJ whole genome shotgun (WGS) entry which is preliminary data.</text>
</comment>
<name>A0ABR6ZN01_9BURK</name>
<organism evidence="1 2">
    <name type="scientific">Undibacterium hunanense</name>
    <dbReference type="NCBI Taxonomy" id="2762292"/>
    <lineage>
        <taxon>Bacteria</taxon>
        <taxon>Pseudomonadati</taxon>
        <taxon>Pseudomonadota</taxon>
        <taxon>Betaproteobacteria</taxon>
        <taxon>Burkholderiales</taxon>
        <taxon>Oxalobacteraceae</taxon>
        <taxon>Undibacterium</taxon>
    </lineage>
</organism>
<evidence type="ECO:0000313" key="2">
    <source>
        <dbReference type="Proteomes" id="UP000650424"/>
    </source>
</evidence>
<dbReference type="InterPro" id="IPR036390">
    <property type="entry name" value="WH_DNA-bd_sf"/>
</dbReference>
<sequence length="188" mass="21430">MSLAKRKQVRSKTEIFADAGINEQFYIAVELLAKLVMSMPDSISITELARCTGKRPALVRSIIRILHDYQLVTCDAGKDGWHCCHWQDTMTLADVYYCFCMVEEGARADHQRLDEAETPDIRQHVTRRNLDITGSNLDLLMMQVKITINSAVAQQLAQFDLGRLRGLASSPSFRRNHGWPRDYMPEPC</sequence>
<protein>
    <submittedName>
        <fullName evidence="1">Rrf2 family transcriptional regulator</fullName>
    </submittedName>
</protein>
<dbReference type="Gene3D" id="1.10.10.10">
    <property type="entry name" value="Winged helix-like DNA-binding domain superfamily/Winged helix DNA-binding domain"/>
    <property type="match status" value="1"/>
</dbReference>
<dbReference type="RefSeq" id="WP_186946506.1">
    <property type="nucleotide sequence ID" value="NZ_JACOGF010000003.1"/>
</dbReference>
<dbReference type="SUPFAM" id="SSF46785">
    <property type="entry name" value="Winged helix' DNA-binding domain"/>
    <property type="match status" value="1"/>
</dbReference>
<accession>A0ABR6ZN01</accession>
<dbReference type="Proteomes" id="UP000650424">
    <property type="component" value="Unassembled WGS sequence"/>
</dbReference>
<dbReference type="InterPro" id="IPR036388">
    <property type="entry name" value="WH-like_DNA-bd_sf"/>
</dbReference>
<proteinExistence type="predicted"/>
<keyword evidence="2" id="KW-1185">Reference proteome</keyword>
<dbReference type="EMBL" id="JACOGF010000003">
    <property type="protein sequence ID" value="MBC3917272.1"/>
    <property type="molecule type" value="Genomic_DNA"/>
</dbReference>
<reference evidence="1 2" key="1">
    <citation type="submission" date="2020-08" db="EMBL/GenBank/DDBJ databases">
        <title>Novel species isolated from subtropical streams in China.</title>
        <authorList>
            <person name="Lu H."/>
        </authorList>
    </citation>
    <scope>NUCLEOTIDE SEQUENCE [LARGE SCALE GENOMIC DNA]</scope>
    <source>
        <strain evidence="1 2">CY18W</strain>
    </source>
</reference>
<evidence type="ECO:0000313" key="1">
    <source>
        <dbReference type="EMBL" id="MBC3917272.1"/>
    </source>
</evidence>
<gene>
    <name evidence="1" type="ORF">H8L32_07285</name>
</gene>